<dbReference type="InterPro" id="IPR006311">
    <property type="entry name" value="TAT_signal"/>
</dbReference>
<evidence type="ECO:0000256" key="6">
    <source>
        <dbReference type="ARBA" id="ARBA00023295"/>
    </source>
</evidence>
<feature type="domain" description="Gfo/Idh/MocA-like oxidoreductase N-terminal" evidence="9">
    <location>
        <begin position="66"/>
        <end position="189"/>
    </location>
</feature>
<evidence type="ECO:0000256" key="4">
    <source>
        <dbReference type="ARBA" id="ARBA00022801"/>
    </source>
</evidence>
<dbReference type="PANTHER" id="PTHR43818:SF1">
    <property type="entry name" value="GLYCOSYL HYDROLASE FAMILY 109 PROTEIN"/>
    <property type="match status" value="1"/>
</dbReference>
<organism evidence="11 12">
    <name type="scientific">Streptomyces chumphonensis</name>
    <dbReference type="NCBI Taxonomy" id="1214925"/>
    <lineage>
        <taxon>Bacteria</taxon>
        <taxon>Bacillati</taxon>
        <taxon>Actinomycetota</taxon>
        <taxon>Actinomycetes</taxon>
        <taxon>Kitasatosporales</taxon>
        <taxon>Streptomycetaceae</taxon>
        <taxon>Streptomyces</taxon>
    </lineage>
</organism>
<comment type="similarity">
    <text evidence="2">Belongs to the Gfo/Idh/MocA family. Glycosyl hydrolase 109 subfamily.</text>
</comment>
<dbReference type="SUPFAM" id="SSF51735">
    <property type="entry name" value="NAD(P)-binding Rossmann-fold domains"/>
    <property type="match status" value="1"/>
</dbReference>
<dbReference type="AlphaFoldDB" id="A0A927IC78"/>
<dbReference type="GO" id="GO:0016798">
    <property type="term" value="F:hydrolase activity, acting on glycosyl bonds"/>
    <property type="evidence" value="ECO:0007669"/>
    <property type="project" value="UniProtKB-KW"/>
</dbReference>
<evidence type="ECO:0000256" key="2">
    <source>
        <dbReference type="ARBA" id="ARBA00009329"/>
    </source>
</evidence>
<comment type="cofactor">
    <cofactor evidence="1">
        <name>NAD(+)</name>
        <dbReference type="ChEBI" id="CHEBI:57540"/>
    </cofactor>
</comment>
<dbReference type="InterPro" id="IPR049303">
    <property type="entry name" value="Glyco_hydro_109_C"/>
</dbReference>
<dbReference type="EMBL" id="JACXYU010000003">
    <property type="protein sequence ID" value="MBD3931772.1"/>
    <property type="molecule type" value="Genomic_DNA"/>
</dbReference>
<dbReference type="PROSITE" id="PS51318">
    <property type="entry name" value="TAT"/>
    <property type="match status" value="1"/>
</dbReference>
<comment type="caution">
    <text evidence="11">The sequence shown here is derived from an EMBL/GenBank/DDBJ whole genome shotgun (WGS) entry which is preliminary data.</text>
</comment>
<evidence type="ECO:0000313" key="12">
    <source>
        <dbReference type="Proteomes" id="UP000632289"/>
    </source>
</evidence>
<accession>A0A927IC78</accession>
<evidence type="ECO:0000256" key="3">
    <source>
        <dbReference type="ARBA" id="ARBA00016631"/>
    </source>
</evidence>
<keyword evidence="12" id="KW-1185">Reference proteome</keyword>
<dbReference type="RefSeq" id="WP_191209054.1">
    <property type="nucleotide sequence ID" value="NZ_BAABKL010000018.1"/>
</dbReference>
<dbReference type="Gene3D" id="3.40.50.720">
    <property type="entry name" value="NAD(P)-binding Rossmann-like Domain"/>
    <property type="match status" value="1"/>
</dbReference>
<evidence type="ECO:0000259" key="10">
    <source>
        <dbReference type="Pfam" id="PF21252"/>
    </source>
</evidence>
<dbReference type="Proteomes" id="UP000632289">
    <property type="component" value="Unassembled WGS sequence"/>
</dbReference>
<dbReference type="PANTHER" id="PTHR43818">
    <property type="entry name" value="BCDNA.GH03377"/>
    <property type="match status" value="1"/>
</dbReference>
<dbReference type="Pfam" id="PF01408">
    <property type="entry name" value="GFO_IDH_MocA"/>
    <property type="match status" value="1"/>
</dbReference>
<feature type="domain" description="Glycosyl hydrolase 109 C-terminal" evidence="10">
    <location>
        <begin position="202"/>
        <end position="375"/>
    </location>
</feature>
<keyword evidence="5" id="KW-0520">NAD</keyword>
<evidence type="ECO:0000259" key="9">
    <source>
        <dbReference type="Pfam" id="PF01408"/>
    </source>
</evidence>
<feature type="region of interest" description="Disordered" evidence="7">
    <location>
        <begin position="29"/>
        <end position="55"/>
    </location>
</feature>
<evidence type="ECO:0000256" key="7">
    <source>
        <dbReference type="SAM" id="MobiDB-lite"/>
    </source>
</evidence>
<reference evidence="11" key="1">
    <citation type="submission" date="2020-09" db="EMBL/GenBank/DDBJ databases">
        <title>Secondary metabolite and genome analysis of marine Streptomyces chumphonensis KK1-2T.</title>
        <authorList>
            <person name="Phongsopitanun W."/>
            <person name="Kanchanasin P."/>
            <person name="Pittayakhajonwut P."/>
            <person name="Suwanborirux K."/>
            <person name="Tanasupawat S."/>
        </authorList>
    </citation>
    <scope>NUCLEOTIDE SEQUENCE</scope>
    <source>
        <strain evidence="11">KK1-2</strain>
    </source>
</reference>
<protein>
    <recommendedName>
        <fullName evidence="3">Glycosyl hydrolase family 109 protein</fullName>
    </recommendedName>
</protein>
<keyword evidence="4" id="KW-0378">Hydrolase</keyword>
<sequence length="478" mass="52528">MPEMSEVSRRLVLGGALATGALAAGAGAADAASPHPATPLAPSAPRRGPGQKSMINVPFEARRTVRLGIVGLGNRGRGMAPGWAAVPGCTVAAVCDVRADRATRVADALVAEGRDRPREYGGSEDSYARMLRDEELDLVYIATPWEFHHEQGRAALRAGSHAIVELPVATEVRELWDLVDTSERTRRHLFLAENCSYGRNELAMLRMAHEGLFGDITNGHGGYLHDLRALLFSDTYYTDAWRRKWHTRSTGSLYPMHGLAPIAAAMDVNRGDRMVGLAATATEPRGLADYRERFVPASHPSWRETYVNGDRVTCLIETARGRLVRAEHDVSSPRPYSRINSIAGSRGIFEDYAGTSATGGRVYLEPDHSGHAWRDFDGYRKEFDHWLWREVGDDAEENGGHGGMDYILQWRTVQQMRAGLVPDIDVYDSAAWCAPVPLSVESLRRGGRPVDVPDFTRGAWVNHRPGLDSRPTAMPKAG</sequence>
<dbReference type="InterPro" id="IPR050463">
    <property type="entry name" value="Gfo/Idh/MocA_oxidrdct_glycsds"/>
</dbReference>
<dbReference type="Pfam" id="PF21252">
    <property type="entry name" value="Glyco_hydro_109_C"/>
    <property type="match status" value="1"/>
</dbReference>
<keyword evidence="6" id="KW-0326">Glycosidase</keyword>
<evidence type="ECO:0000313" key="11">
    <source>
        <dbReference type="EMBL" id="MBD3931772.1"/>
    </source>
</evidence>
<feature type="chain" id="PRO_5037227387" description="Glycosyl hydrolase family 109 protein" evidence="8">
    <location>
        <begin position="32"/>
        <end position="478"/>
    </location>
</feature>
<feature type="signal peptide" evidence="8">
    <location>
        <begin position="1"/>
        <end position="31"/>
    </location>
</feature>
<dbReference type="InterPro" id="IPR000683">
    <property type="entry name" value="Gfo/Idh/MocA-like_OxRdtase_N"/>
</dbReference>
<dbReference type="InterPro" id="IPR036291">
    <property type="entry name" value="NAD(P)-bd_dom_sf"/>
</dbReference>
<dbReference type="GO" id="GO:0000166">
    <property type="term" value="F:nucleotide binding"/>
    <property type="evidence" value="ECO:0007669"/>
    <property type="project" value="InterPro"/>
</dbReference>
<name>A0A927IC78_9ACTN</name>
<proteinExistence type="inferred from homology"/>
<keyword evidence="8" id="KW-0732">Signal</keyword>
<evidence type="ECO:0000256" key="5">
    <source>
        <dbReference type="ARBA" id="ARBA00023027"/>
    </source>
</evidence>
<dbReference type="Gene3D" id="3.30.360.10">
    <property type="entry name" value="Dihydrodipicolinate Reductase, domain 2"/>
    <property type="match status" value="1"/>
</dbReference>
<evidence type="ECO:0000256" key="1">
    <source>
        <dbReference type="ARBA" id="ARBA00001911"/>
    </source>
</evidence>
<evidence type="ECO:0000256" key="8">
    <source>
        <dbReference type="SAM" id="SignalP"/>
    </source>
</evidence>
<gene>
    <name evidence="11" type="ORF">IF129_09385</name>
</gene>